<dbReference type="AlphaFoldDB" id="A0A069S626"/>
<comment type="caution">
    <text evidence="2">The sequence shown here is derived from an EMBL/GenBank/DDBJ whole genome shotgun (WGS) entry which is preliminary data.</text>
</comment>
<name>A0A069S626_PHOVU</name>
<sequence>MGDDWMGIPAGRYGSGARMLIKGVGGEVILLFYFFFI</sequence>
<keyword evidence="1" id="KW-0812">Transmembrane</keyword>
<proteinExistence type="predicted"/>
<keyword evidence="1" id="KW-1133">Transmembrane helix</keyword>
<reference evidence="2 3" key="1">
    <citation type="submission" date="2014-04" db="EMBL/GenBank/DDBJ databases">
        <authorList>
            <person name="Sears C."/>
            <person name="Carroll K."/>
            <person name="Sack B.R."/>
            <person name="Qadri F."/>
            <person name="Myers L.L."/>
            <person name="Chung G.-T."/>
            <person name="Escheverria P."/>
            <person name="Fraser C.M."/>
            <person name="Sadzewicz L."/>
            <person name="Shefchek K.A."/>
            <person name="Tallon L."/>
            <person name="Das S.P."/>
            <person name="Daugherty S."/>
            <person name="Mongodin E.F."/>
        </authorList>
    </citation>
    <scope>NUCLEOTIDE SEQUENCE [LARGE SCALE GENOMIC DNA]</scope>
    <source>
        <strain evidence="2 3">3975 RP4</strain>
    </source>
</reference>
<gene>
    <name evidence="2" type="ORF">M099_4166</name>
</gene>
<evidence type="ECO:0000313" key="2">
    <source>
        <dbReference type="EMBL" id="KDS44941.1"/>
    </source>
</evidence>
<dbReference type="Proteomes" id="UP000027661">
    <property type="component" value="Unassembled WGS sequence"/>
</dbReference>
<dbReference type="PATRIC" id="fig|1339352.3.peg.3911"/>
<protein>
    <submittedName>
        <fullName evidence="2">Putative membrane protein</fullName>
    </submittedName>
</protein>
<accession>A0A069S626</accession>
<organism evidence="2 3">
    <name type="scientific">Phocaeicola vulgatus str. 3975 RP4</name>
    <dbReference type="NCBI Taxonomy" id="1339352"/>
    <lineage>
        <taxon>Bacteria</taxon>
        <taxon>Pseudomonadati</taxon>
        <taxon>Bacteroidota</taxon>
        <taxon>Bacteroidia</taxon>
        <taxon>Bacteroidales</taxon>
        <taxon>Bacteroidaceae</taxon>
        <taxon>Phocaeicola</taxon>
    </lineage>
</organism>
<evidence type="ECO:0000256" key="1">
    <source>
        <dbReference type="SAM" id="Phobius"/>
    </source>
</evidence>
<dbReference type="EMBL" id="JNHM01000150">
    <property type="protein sequence ID" value="KDS44941.1"/>
    <property type="molecule type" value="Genomic_DNA"/>
</dbReference>
<evidence type="ECO:0000313" key="3">
    <source>
        <dbReference type="Proteomes" id="UP000027661"/>
    </source>
</evidence>
<keyword evidence="1" id="KW-0472">Membrane</keyword>
<feature type="transmembrane region" description="Helical" evidence="1">
    <location>
        <begin position="20"/>
        <end position="36"/>
    </location>
</feature>